<feature type="non-terminal residue" evidence="1">
    <location>
        <position position="42"/>
    </location>
</feature>
<dbReference type="EMBL" id="CAJVPW010011181">
    <property type="protein sequence ID" value="CAG8622938.1"/>
    <property type="molecule type" value="Genomic_DNA"/>
</dbReference>
<reference evidence="1" key="1">
    <citation type="submission" date="2021-06" db="EMBL/GenBank/DDBJ databases">
        <authorList>
            <person name="Kallberg Y."/>
            <person name="Tangrot J."/>
            <person name="Rosling A."/>
        </authorList>
    </citation>
    <scope>NUCLEOTIDE SEQUENCE</scope>
    <source>
        <strain evidence="1">28 12/20/2015</strain>
    </source>
</reference>
<accession>A0ACA9MZN1</accession>
<proteinExistence type="predicted"/>
<comment type="caution">
    <text evidence="1">The sequence shown here is derived from an EMBL/GenBank/DDBJ whole genome shotgun (WGS) entry which is preliminary data.</text>
</comment>
<keyword evidence="2" id="KW-1185">Reference proteome</keyword>
<name>A0ACA9MZN1_9GLOM</name>
<organism evidence="1 2">
    <name type="scientific">Cetraspora pellucida</name>
    <dbReference type="NCBI Taxonomy" id="1433469"/>
    <lineage>
        <taxon>Eukaryota</taxon>
        <taxon>Fungi</taxon>
        <taxon>Fungi incertae sedis</taxon>
        <taxon>Mucoromycota</taxon>
        <taxon>Glomeromycotina</taxon>
        <taxon>Glomeromycetes</taxon>
        <taxon>Diversisporales</taxon>
        <taxon>Gigasporaceae</taxon>
        <taxon>Cetraspora</taxon>
    </lineage>
</organism>
<protein>
    <submittedName>
        <fullName evidence="1">2326_t:CDS:1</fullName>
    </submittedName>
</protein>
<dbReference type="Proteomes" id="UP000789366">
    <property type="component" value="Unassembled WGS sequence"/>
</dbReference>
<evidence type="ECO:0000313" key="1">
    <source>
        <dbReference type="EMBL" id="CAG8622938.1"/>
    </source>
</evidence>
<sequence>MSSLPTISEINNEHIDPAEQYHDLITISQKHKLSKRQLKLYQ</sequence>
<gene>
    <name evidence="1" type="ORF">SPELUC_LOCUS7933</name>
</gene>
<evidence type="ECO:0000313" key="2">
    <source>
        <dbReference type="Proteomes" id="UP000789366"/>
    </source>
</evidence>